<proteinExistence type="predicted"/>
<accession>A0A8A3PC81</accession>
<gene>
    <name evidence="2" type="ORF">DSL72_002272</name>
</gene>
<dbReference type="CDD" id="cd09917">
    <property type="entry name" value="F-box_SF"/>
    <property type="match status" value="1"/>
</dbReference>
<dbReference type="InterPro" id="IPR001810">
    <property type="entry name" value="F-box_dom"/>
</dbReference>
<feature type="domain" description="F-box" evidence="1">
    <location>
        <begin position="1"/>
        <end position="48"/>
    </location>
</feature>
<evidence type="ECO:0000313" key="3">
    <source>
        <dbReference type="Proteomes" id="UP000672032"/>
    </source>
</evidence>
<dbReference type="AlphaFoldDB" id="A0A8A3PC81"/>
<dbReference type="Proteomes" id="UP000672032">
    <property type="component" value="Chromosome 3"/>
</dbReference>
<sequence length="380" mass="44463">MGIAKLSTELLQKIYEYSDLLDILHLSQTSKRNYNALRGRYSPIIRQALEDAYGPIPSLVKLIISDESLKAKSVISTGIRRDNTLDRLLRVSDEPFLSPQMLVKMVKFGRVASRWVEIFPQFRWRVDYQNRRFLRPHEQQRLRRAIYNYWTYGTLFHDETYTNFNPDLPSYLDSQPATTFMNFMPSSPAENGDHRLRLIQSYSTIEIVQLEEFLQHVVKLIEIDLYPSDSIILAQHNFTSQAVEKIAWGHGGRYRDLVKNLLKYNPVDLVYLYDQTFTKLERVEYMNARELGINNTPATLGQAILCVTEKRRRDELESHESSYSHPHIRHRFHQVMYQSHGSCVQGENLKFGIADHPDAERYSEDHPFNNDGKIVFSDDI</sequence>
<reference evidence="2" key="1">
    <citation type="submission" date="2020-10" db="EMBL/GenBank/DDBJ databases">
        <title>Genome Sequence of Monilinia vaccinii-corymbosi Sheds Light on Mummy Berry Disease Infection of Blueberry and Mating Type.</title>
        <authorList>
            <person name="Yow A.G."/>
            <person name="Zhang Y."/>
            <person name="Bansal K."/>
            <person name="Eacker S.M."/>
            <person name="Sullivan S."/>
            <person name="Liachko I."/>
            <person name="Cubeta M.A."/>
            <person name="Rollins J.A."/>
            <person name="Ashrafi H."/>
        </authorList>
    </citation>
    <scope>NUCLEOTIDE SEQUENCE</scope>
    <source>
        <strain evidence="2">RL-1</strain>
    </source>
</reference>
<evidence type="ECO:0000259" key="1">
    <source>
        <dbReference type="PROSITE" id="PS50181"/>
    </source>
</evidence>
<evidence type="ECO:0000313" key="2">
    <source>
        <dbReference type="EMBL" id="QSZ32693.1"/>
    </source>
</evidence>
<dbReference type="PROSITE" id="PS50181">
    <property type="entry name" value="FBOX"/>
    <property type="match status" value="1"/>
</dbReference>
<protein>
    <recommendedName>
        <fullName evidence="1">F-box domain-containing protein</fullName>
    </recommendedName>
</protein>
<name>A0A8A3PC81_9HELO</name>
<keyword evidence="3" id="KW-1185">Reference proteome</keyword>
<dbReference type="OrthoDB" id="1638493at2759"/>
<organism evidence="2 3">
    <name type="scientific">Monilinia vaccinii-corymbosi</name>
    <dbReference type="NCBI Taxonomy" id="61207"/>
    <lineage>
        <taxon>Eukaryota</taxon>
        <taxon>Fungi</taxon>
        <taxon>Dikarya</taxon>
        <taxon>Ascomycota</taxon>
        <taxon>Pezizomycotina</taxon>
        <taxon>Leotiomycetes</taxon>
        <taxon>Helotiales</taxon>
        <taxon>Sclerotiniaceae</taxon>
        <taxon>Monilinia</taxon>
    </lineage>
</organism>
<dbReference type="EMBL" id="CP063407">
    <property type="protein sequence ID" value="QSZ32693.1"/>
    <property type="molecule type" value="Genomic_DNA"/>
</dbReference>